<feature type="region of interest" description="Disordered" evidence="21">
    <location>
        <begin position="281"/>
        <end position="301"/>
    </location>
</feature>
<keyword evidence="9" id="KW-1278">Translocase</keyword>
<comment type="catalytic activity">
    <reaction evidence="20">
        <text>Cu(2+)(out) + L-ascorbate(in) = Cu(+)(out) + monodehydro-L-ascorbate radical(in) + H(+)</text>
        <dbReference type="Rhea" id="RHEA:66656"/>
        <dbReference type="ChEBI" id="CHEBI:15378"/>
        <dbReference type="ChEBI" id="CHEBI:29036"/>
        <dbReference type="ChEBI" id="CHEBI:38290"/>
        <dbReference type="ChEBI" id="CHEBI:49552"/>
        <dbReference type="ChEBI" id="CHEBI:59513"/>
    </reaction>
    <physiologicalReaction direction="left-to-right" evidence="20">
        <dbReference type="Rhea" id="RHEA:66657"/>
    </physiologicalReaction>
</comment>
<evidence type="ECO:0000256" key="7">
    <source>
        <dbReference type="ARBA" id="ARBA00022692"/>
    </source>
</evidence>
<keyword evidence="14 22" id="KW-0472">Membrane</keyword>
<evidence type="ECO:0000256" key="15">
    <source>
        <dbReference type="ARBA" id="ARBA00024225"/>
    </source>
</evidence>
<proteinExistence type="predicted"/>
<evidence type="ECO:0000256" key="20">
    <source>
        <dbReference type="ARBA" id="ARBA00049459"/>
    </source>
</evidence>
<feature type="transmembrane region" description="Helical" evidence="22">
    <location>
        <begin position="226"/>
        <end position="247"/>
    </location>
</feature>
<feature type="region of interest" description="Disordered" evidence="21">
    <location>
        <begin position="13"/>
        <end position="46"/>
    </location>
</feature>
<comment type="subcellular location">
    <subcellularLocation>
        <location evidence="2">Apical cell membrane</location>
        <topology evidence="2">Multi-pass membrane protein</topology>
    </subcellularLocation>
</comment>
<evidence type="ECO:0000256" key="11">
    <source>
        <dbReference type="ARBA" id="ARBA00022989"/>
    </source>
</evidence>
<reference evidence="24" key="3">
    <citation type="submission" date="2025-09" db="UniProtKB">
        <authorList>
            <consortium name="Ensembl"/>
        </authorList>
    </citation>
    <scope>IDENTIFICATION</scope>
</reference>
<evidence type="ECO:0000256" key="14">
    <source>
        <dbReference type="ARBA" id="ARBA00023136"/>
    </source>
</evidence>
<keyword evidence="11 22" id="KW-1133">Transmembrane helix</keyword>
<evidence type="ECO:0000256" key="13">
    <source>
        <dbReference type="ARBA" id="ARBA00023004"/>
    </source>
</evidence>
<dbReference type="Pfam" id="PF03188">
    <property type="entry name" value="Cytochrom_B561"/>
    <property type="match status" value="1"/>
</dbReference>
<keyword evidence="7 22" id="KW-0812">Transmembrane</keyword>
<reference evidence="24 25" key="1">
    <citation type="journal article" date="2021" name="G3 (Bethesda)">
        <title>Improved contiguity of the threespine stickleback genome using long-read sequencing.</title>
        <authorList>
            <person name="Nath S."/>
            <person name="Shaw D.E."/>
            <person name="White M.A."/>
        </authorList>
    </citation>
    <scope>NUCLEOTIDE SEQUENCE [LARGE SCALE GENOMIC DNA]</scope>
    <source>
        <strain evidence="24 25">Lake Benthic</strain>
    </source>
</reference>
<evidence type="ECO:0000313" key="25">
    <source>
        <dbReference type="Proteomes" id="UP000007635"/>
    </source>
</evidence>
<dbReference type="GO" id="GO:0140571">
    <property type="term" value="F:transmembrane ascorbate ferrireductase activity"/>
    <property type="evidence" value="ECO:0007669"/>
    <property type="project" value="UniProtKB-EC"/>
</dbReference>
<sequence>MCNIFTSLKKPVITQTHHSSHRFATGPSRSSQSRDRAPSSTASSRRSRELFFERSCSRFRSSCCDGELQTLRRVSVRRPLLRGRVHSVRGGVAIVVYRIPWTWKFSKLTMKFIHAGLHLLAFIFAVIAMVAVFDFHNAAQIPNMYSLHSWLGLVALTLFCLQLVLGVGIYLIPVTPASWRAAVMPLHVFSGLLLFGSVIAVSLMGITEKLIFGLSNPKYKDSPPQATFVNVLGVLLVVFGALVLWIATRTAWKRPSDQVLHTLHTEGEGVENSKVSPAMAELSRGADGEPCGDVRKRSGNH</sequence>
<feature type="domain" description="Cytochrome b561" evidence="23">
    <location>
        <begin position="40"/>
        <end position="248"/>
    </location>
</feature>
<dbReference type="PROSITE" id="PS50939">
    <property type="entry name" value="CYTOCHROME_B561"/>
    <property type="match status" value="1"/>
</dbReference>
<evidence type="ECO:0000256" key="2">
    <source>
        <dbReference type="ARBA" id="ARBA00004424"/>
    </source>
</evidence>
<evidence type="ECO:0000256" key="3">
    <source>
        <dbReference type="ARBA" id="ARBA00011738"/>
    </source>
</evidence>
<evidence type="ECO:0000256" key="1">
    <source>
        <dbReference type="ARBA" id="ARBA00001970"/>
    </source>
</evidence>
<comment type="catalytic activity">
    <reaction evidence="18">
        <text>monodehydro-L-ascorbate radical(out) + L-ascorbate(in) = monodehydro-L-ascorbate radical(in) + L-ascorbate(out)</text>
        <dbReference type="Rhea" id="RHEA:66524"/>
        <dbReference type="ChEBI" id="CHEBI:38290"/>
        <dbReference type="ChEBI" id="CHEBI:59513"/>
    </reaction>
    <physiologicalReaction direction="left-to-right" evidence="18">
        <dbReference type="Rhea" id="RHEA:66525"/>
    </physiologicalReaction>
</comment>
<dbReference type="AlphaFoldDB" id="A0AAQ4S4W3"/>
<feature type="transmembrane region" description="Helical" evidence="22">
    <location>
        <begin position="184"/>
        <end position="206"/>
    </location>
</feature>
<keyword evidence="25" id="KW-1185">Reference proteome</keyword>
<evidence type="ECO:0000256" key="5">
    <source>
        <dbReference type="ARBA" id="ARBA00022475"/>
    </source>
</evidence>
<evidence type="ECO:0000256" key="16">
    <source>
        <dbReference type="ARBA" id="ARBA00024244"/>
    </source>
</evidence>
<evidence type="ECO:0000259" key="23">
    <source>
        <dbReference type="PROSITE" id="PS50939"/>
    </source>
</evidence>
<dbReference type="InterPro" id="IPR043205">
    <property type="entry name" value="CYB561/CYBRD1-like"/>
</dbReference>
<evidence type="ECO:0000256" key="8">
    <source>
        <dbReference type="ARBA" id="ARBA00022723"/>
    </source>
</evidence>
<feature type="transmembrane region" description="Helical" evidence="22">
    <location>
        <begin position="112"/>
        <end position="133"/>
    </location>
</feature>
<feature type="transmembrane region" description="Helical" evidence="22">
    <location>
        <begin position="153"/>
        <end position="172"/>
    </location>
</feature>
<dbReference type="Proteomes" id="UP000007635">
    <property type="component" value="Chromosome XVI"/>
</dbReference>
<dbReference type="SMART" id="SM00665">
    <property type="entry name" value="B561"/>
    <property type="match status" value="1"/>
</dbReference>
<evidence type="ECO:0000256" key="21">
    <source>
        <dbReference type="SAM" id="MobiDB-lite"/>
    </source>
</evidence>
<dbReference type="Gene3D" id="1.20.120.1770">
    <property type="match status" value="1"/>
</dbReference>
<keyword evidence="4" id="KW-0813">Transport</keyword>
<comment type="cofactor">
    <cofactor evidence="1">
        <name>heme b</name>
        <dbReference type="ChEBI" id="CHEBI:60344"/>
    </cofactor>
</comment>
<dbReference type="PANTHER" id="PTHR10106:SF12">
    <property type="entry name" value="PLASMA MEMBRANE ASCORBATE-DEPENDENT REDUCTASE CYBRD1"/>
    <property type="match status" value="1"/>
</dbReference>
<keyword evidence="8" id="KW-0479">Metal-binding</keyword>
<comment type="catalytic activity">
    <reaction evidence="19">
        <text>Fe(3+)(out) + L-ascorbate(in) = monodehydro-L-ascorbate radical(in) + Fe(2+)(out) + H(+)</text>
        <dbReference type="Rhea" id="RHEA:30403"/>
        <dbReference type="ChEBI" id="CHEBI:15378"/>
        <dbReference type="ChEBI" id="CHEBI:29033"/>
        <dbReference type="ChEBI" id="CHEBI:29034"/>
        <dbReference type="ChEBI" id="CHEBI:38290"/>
        <dbReference type="ChEBI" id="CHEBI:59513"/>
        <dbReference type="EC" id="7.2.1.3"/>
    </reaction>
    <physiologicalReaction direction="left-to-right" evidence="19">
        <dbReference type="Rhea" id="RHEA:30404"/>
    </physiologicalReaction>
</comment>
<evidence type="ECO:0000256" key="4">
    <source>
        <dbReference type="ARBA" id="ARBA00022448"/>
    </source>
</evidence>
<accession>A0AAQ4S4W3</accession>
<feature type="compositionally biased region" description="Basic and acidic residues" evidence="21">
    <location>
        <begin position="284"/>
        <end position="301"/>
    </location>
</feature>
<evidence type="ECO:0000256" key="18">
    <source>
        <dbReference type="ARBA" id="ARBA00047447"/>
    </source>
</evidence>
<keyword evidence="5" id="KW-1003">Cell membrane</keyword>
<keyword evidence="12" id="KW-0560">Oxidoreductase</keyword>
<protein>
    <recommendedName>
        <fullName evidence="16">Plasma membrane ascorbate-dependent reductase CYBRD1</fullName>
        <ecNumber evidence="15">7.2.1.3</ecNumber>
    </recommendedName>
    <alternativeName>
        <fullName evidence="17">Cytochrome b reductase 1</fullName>
    </alternativeName>
</protein>
<dbReference type="PANTHER" id="PTHR10106">
    <property type="entry name" value="CYTOCHROME B561-RELATED"/>
    <property type="match status" value="1"/>
</dbReference>
<evidence type="ECO:0000256" key="19">
    <source>
        <dbReference type="ARBA" id="ARBA00048457"/>
    </source>
</evidence>
<keyword evidence="6" id="KW-0349">Heme</keyword>
<dbReference type="GeneTree" id="ENSGT00950000183197"/>
<evidence type="ECO:0000256" key="10">
    <source>
        <dbReference type="ARBA" id="ARBA00022982"/>
    </source>
</evidence>
<name>A0AAQ4S4W3_GASAC</name>
<reference evidence="24" key="2">
    <citation type="submission" date="2025-08" db="UniProtKB">
        <authorList>
            <consortium name="Ensembl"/>
        </authorList>
    </citation>
    <scope>IDENTIFICATION</scope>
</reference>
<evidence type="ECO:0000256" key="17">
    <source>
        <dbReference type="ARBA" id="ARBA00031718"/>
    </source>
</evidence>
<dbReference type="GO" id="GO:0016324">
    <property type="term" value="C:apical plasma membrane"/>
    <property type="evidence" value="ECO:0007669"/>
    <property type="project" value="UniProtKB-SubCell"/>
</dbReference>
<dbReference type="InterPro" id="IPR006593">
    <property type="entry name" value="Cyt_b561/ferric_Rdtase_TM"/>
</dbReference>
<dbReference type="FunFam" id="1.20.120.1770:FF:000001">
    <property type="entry name" value="Cytochrome b reductase 1"/>
    <property type="match status" value="1"/>
</dbReference>
<dbReference type="EC" id="7.2.1.3" evidence="15"/>
<keyword evidence="13" id="KW-0408">Iron</keyword>
<dbReference type="GO" id="GO:0005765">
    <property type="term" value="C:lysosomal membrane"/>
    <property type="evidence" value="ECO:0007669"/>
    <property type="project" value="TreeGrafter"/>
</dbReference>
<organism evidence="24 25">
    <name type="scientific">Gasterosteus aculeatus aculeatus</name>
    <name type="common">three-spined stickleback</name>
    <dbReference type="NCBI Taxonomy" id="481459"/>
    <lineage>
        <taxon>Eukaryota</taxon>
        <taxon>Metazoa</taxon>
        <taxon>Chordata</taxon>
        <taxon>Craniata</taxon>
        <taxon>Vertebrata</taxon>
        <taxon>Euteleostomi</taxon>
        <taxon>Actinopterygii</taxon>
        <taxon>Neopterygii</taxon>
        <taxon>Teleostei</taxon>
        <taxon>Neoteleostei</taxon>
        <taxon>Acanthomorphata</taxon>
        <taxon>Eupercaria</taxon>
        <taxon>Perciformes</taxon>
        <taxon>Cottioidei</taxon>
        <taxon>Gasterosteales</taxon>
        <taxon>Gasterosteidae</taxon>
        <taxon>Gasterosteus</taxon>
    </lineage>
</organism>
<comment type="subunit">
    <text evidence="3">Homodimer.</text>
</comment>
<evidence type="ECO:0000313" key="24">
    <source>
        <dbReference type="Ensembl" id="ENSGACP00000070057.1"/>
    </source>
</evidence>
<dbReference type="Ensembl" id="ENSGACT00000050244.1">
    <property type="protein sequence ID" value="ENSGACP00000070057.1"/>
    <property type="gene ID" value="ENSGACG00000022979.1"/>
</dbReference>
<evidence type="ECO:0000256" key="9">
    <source>
        <dbReference type="ARBA" id="ARBA00022967"/>
    </source>
</evidence>
<dbReference type="GO" id="GO:0046872">
    <property type="term" value="F:metal ion binding"/>
    <property type="evidence" value="ECO:0007669"/>
    <property type="project" value="UniProtKB-KW"/>
</dbReference>
<evidence type="ECO:0000256" key="12">
    <source>
        <dbReference type="ARBA" id="ARBA00023002"/>
    </source>
</evidence>
<evidence type="ECO:0000256" key="6">
    <source>
        <dbReference type="ARBA" id="ARBA00022617"/>
    </source>
</evidence>
<keyword evidence="10" id="KW-0249">Electron transport</keyword>
<evidence type="ECO:0000256" key="22">
    <source>
        <dbReference type="SAM" id="Phobius"/>
    </source>
</evidence>